<protein>
    <submittedName>
        <fullName evidence="2">Reverse transcriptase</fullName>
    </submittedName>
</protein>
<name>A0A225WFA8_9STRA</name>
<dbReference type="OrthoDB" id="129416at2759"/>
<feature type="region of interest" description="Disordered" evidence="1">
    <location>
        <begin position="147"/>
        <end position="187"/>
    </location>
</feature>
<feature type="region of interest" description="Disordered" evidence="1">
    <location>
        <begin position="199"/>
        <end position="234"/>
    </location>
</feature>
<keyword evidence="2" id="KW-0548">Nucleotidyltransferase</keyword>
<feature type="region of interest" description="Disordered" evidence="1">
    <location>
        <begin position="51"/>
        <end position="79"/>
    </location>
</feature>
<dbReference type="Gene3D" id="3.10.10.10">
    <property type="entry name" value="HIV Type 1 Reverse Transcriptase, subunit A, domain 1"/>
    <property type="match status" value="1"/>
</dbReference>
<evidence type="ECO:0000313" key="3">
    <source>
        <dbReference type="Proteomes" id="UP000198211"/>
    </source>
</evidence>
<gene>
    <name evidence="2" type="ORF">PHMEG_0009797</name>
</gene>
<dbReference type="InterPro" id="IPR043502">
    <property type="entry name" value="DNA/RNA_pol_sf"/>
</dbReference>
<dbReference type="SUPFAM" id="SSF56672">
    <property type="entry name" value="DNA/RNA polymerases"/>
    <property type="match status" value="1"/>
</dbReference>
<dbReference type="GO" id="GO:0003964">
    <property type="term" value="F:RNA-directed DNA polymerase activity"/>
    <property type="evidence" value="ECO:0007669"/>
    <property type="project" value="UniProtKB-KW"/>
</dbReference>
<dbReference type="PANTHER" id="PTHR33064:SF37">
    <property type="entry name" value="RIBONUCLEASE H"/>
    <property type="match status" value="1"/>
</dbReference>
<keyword evidence="3" id="KW-1185">Reference proteome</keyword>
<sequence>MISNIGEEILQLDHRLDVGMILDQAKVPRSPGFLSVGSRRYREWQNLALASTVDTRSEPPEHMKGPAEPEDQRPTYPTPRSILRRSETAVIDIYRTLISTLETRSRTGIDNAAQIEAGFPSPEGGHPFTPPENPNADRYRSGYAGGGGISESMPDQVIDRTGTKDIKPTTEYQTGTKDIEPKTGNPNCQARIKLESGEAFDVKSPIHPTEGVELQDPSAEGAAATAPQDAEDDDEIYYHESGDLSAEDREGNLSVLPEIPISTTAKVSIVDLQEIEKLRQIIWKNQHRLIDTPYLGRPGASCVTSMSETRNRSRYDPGKYQRLIKGLLAAENIRPSTSPWALLIVIVCKSNGVDISLCIDYKLVNSITRMMVYPTPLISNLLEDLDKALWYCSLDTASGF</sequence>
<feature type="compositionally biased region" description="Basic and acidic residues" evidence="1">
    <location>
        <begin position="157"/>
        <end position="168"/>
    </location>
</feature>
<comment type="caution">
    <text evidence="2">The sequence shown here is derived from an EMBL/GenBank/DDBJ whole genome shotgun (WGS) entry which is preliminary data.</text>
</comment>
<dbReference type="InterPro" id="IPR051320">
    <property type="entry name" value="Viral_Replic_Matur_Polypro"/>
</dbReference>
<dbReference type="EMBL" id="NBNE01000937">
    <property type="protein sequence ID" value="OWZ16416.1"/>
    <property type="molecule type" value="Genomic_DNA"/>
</dbReference>
<accession>A0A225WFA8</accession>
<dbReference type="Proteomes" id="UP000198211">
    <property type="component" value="Unassembled WGS sequence"/>
</dbReference>
<dbReference type="InterPro" id="IPR043128">
    <property type="entry name" value="Rev_trsase/Diguanyl_cyclase"/>
</dbReference>
<dbReference type="Gene3D" id="3.30.70.270">
    <property type="match status" value="1"/>
</dbReference>
<dbReference type="AlphaFoldDB" id="A0A225WFA8"/>
<evidence type="ECO:0000256" key="1">
    <source>
        <dbReference type="SAM" id="MobiDB-lite"/>
    </source>
</evidence>
<organism evidence="2 3">
    <name type="scientific">Phytophthora megakarya</name>
    <dbReference type="NCBI Taxonomy" id="4795"/>
    <lineage>
        <taxon>Eukaryota</taxon>
        <taxon>Sar</taxon>
        <taxon>Stramenopiles</taxon>
        <taxon>Oomycota</taxon>
        <taxon>Peronosporomycetes</taxon>
        <taxon>Peronosporales</taxon>
        <taxon>Peronosporaceae</taxon>
        <taxon>Phytophthora</taxon>
    </lineage>
</organism>
<dbReference type="PANTHER" id="PTHR33064">
    <property type="entry name" value="POL PROTEIN"/>
    <property type="match status" value="1"/>
</dbReference>
<feature type="compositionally biased region" description="Basic and acidic residues" evidence="1">
    <location>
        <begin position="55"/>
        <end position="73"/>
    </location>
</feature>
<evidence type="ECO:0000313" key="2">
    <source>
        <dbReference type="EMBL" id="OWZ16416.1"/>
    </source>
</evidence>
<keyword evidence="2" id="KW-0808">Transferase</keyword>
<reference evidence="3" key="1">
    <citation type="submission" date="2017-03" db="EMBL/GenBank/DDBJ databases">
        <title>Phytopthora megakarya and P. palmivora, two closely related causual agents of cacao black pod achieved similar genome size and gene model numbers by different mechanisms.</title>
        <authorList>
            <person name="Ali S."/>
            <person name="Shao J."/>
            <person name="Larry D.J."/>
            <person name="Kronmiller B."/>
            <person name="Shen D."/>
            <person name="Strem M.D."/>
            <person name="Melnick R.L."/>
            <person name="Guiltinan M.J."/>
            <person name="Tyler B.M."/>
            <person name="Meinhardt L.W."/>
            <person name="Bailey B.A."/>
        </authorList>
    </citation>
    <scope>NUCLEOTIDE SEQUENCE [LARGE SCALE GENOMIC DNA]</scope>
    <source>
        <strain evidence="3">zdho120</strain>
    </source>
</reference>
<keyword evidence="2" id="KW-0695">RNA-directed DNA polymerase</keyword>
<proteinExistence type="predicted"/>